<evidence type="ECO:0000313" key="3">
    <source>
        <dbReference type="Proteomes" id="UP000471082"/>
    </source>
</evidence>
<evidence type="ECO:0000259" key="1">
    <source>
        <dbReference type="Pfam" id="PF20423"/>
    </source>
</evidence>
<dbReference type="InterPro" id="IPR010452">
    <property type="entry name" value="Isocitrate_DH_AceK"/>
</dbReference>
<proteinExistence type="predicted"/>
<sequence>YDQYISECMLRLRAVLLGQAHDRALWMRARVHYAALLSGLIDQELYKTFYNTLTRRYFGTHGVDAEIEFIALDIEPTDAITVPVARHTYAVSPGRLTDMLVRVLG</sequence>
<organism evidence="2 3">
    <name type="scientific">Xanthomonas perforans</name>
    <dbReference type="NCBI Taxonomy" id="442694"/>
    <lineage>
        <taxon>Bacteria</taxon>
        <taxon>Pseudomonadati</taxon>
        <taxon>Pseudomonadota</taxon>
        <taxon>Gammaproteobacteria</taxon>
        <taxon>Lysobacterales</taxon>
        <taxon>Lysobacteraceae</taxon>
        <taxon>Xanthomonas</taxon>
    </lineage>
</organism>
<protein>
    <submittedName>
        <fullName evidence="2">Bifunctional isocitrate dehydrogenase kinase/phosphatase</fullName>
    </submittedName>
</protein>
<feature type="non-terminal residue" evidence="2">
    <location>
        <position position="105"/>
    </location>
</feature>
<dbReference type="PANTHER" id="PTHR39559">
    <property type="match status" value="1"/>
</dbReference>
<keyword evidence="2" id="KW-0418">Kinase</keyword>
<keyword evidence="2" id="KW-0808">Transferase</keyword>
<evidence type="ECO:0000313" key="2">
    <source>
        <dbReference type="EMBL" id="NEL80654.1"/>
    </source>
</evidence>
<dbReference type="GO" id="GO:0016208">
    <property type="term" value="F:AMP binding"/>
    <property type="evidence" value="ECO:0007669"/>
    <property type="project" value="TreeGrafter"/>
</dbReference>
<dbReference type="GO" id="GO:0004721">
    <property type="term" value="F:phosphoprotein phosphatase activity"/>
    <property type="evidence" value="ECO:0007669"/>
    <property type="project" value="TreeGrafter"/>
</dbReference>
<dbReference type="PANTHER" id="PTHR39559:SF1">
    <property type="entry name" value="ISOCITRATE DEHYDROGENASE KINASE_PHOSPHATASE"/>
    <property type="match status" value="1"/>
</dbReference>
<dbReference type="GO" id="GO:0005524">
    <property type="term" value="F:ATP binding"/>
    <property type="evidence" value="ECO:0007669"/>
    <property type="project" value="TreeGrafter"/>
</dbReference>
<dbReference type="AlphaFoldDB" id="A0A7X5N4T8"/>
<gene>
    <name evidence="2" type="ORF">G3W61_30890</name>
</gene>
<name>A0A7X5N4T8_XANPE</name>
<dbReference type="GO" id="GO:0006006">
    <property type="term" value="P:glucose metabolic process"/>
    <property type="evidence" value="ECO:0007669"/>
    <property type="project" value="InterPro"/>
</dbReference>
<feature type="domain" description="Isocitrate dehydrogenase kinase/phosphatase (AceK) regulatory" evidence="1">
    <location>
        <begin position="1"/>
        <end position="104"/>
    </location>
</feature>
<dbReference type="GO" id="GO:0005737">
    <property type="term" value="C:cytoplasm"/>
    <property type="evidence" value="ECO:0007669"/>
    <property type="project" value="InterPro"/>
</dbReference>
<accession>A0A7X5N4T8</accession>
<dbReference type="EMBL" id="JAAGYU010001783">
    <property type="protein sequence ID" value="NEL80654.1"/>
    <property type="molecule type" value="Genomic_DNA"/>
</dbReference>
<dbReference type="Proteomes" id="UP000471082">
    <property type="component" value="Unassembled WGS sequence"/>
</dbReference>
<feature type="non-terminal residue" evidence="2">
    <location>
        <position position="1"/>
    </location>
</feature>
<comment type="caution">
    <text evidence="2">The sequence shown here is derived from an EMBL/GenBank/DDBJ whole genome shotgun (WGS) entry which is preliminary data.</text>
</comment>
<dbReference type="GO" id="GO:0008772">
    <property type="term" value="F:[isocitrate dehydrogenase (NADP+)] kinase activity"/>
    <property type="evidence" value="ECO:0007669"/>
    <property type="project" value="InterPro"/>
</dbReference>
<reference evidence="2 3" key="1">
    <citation type="submission" date="2019-11" db="EMBL/GenBank/DDBJ databases">
        <title>Genome-resolved metagenomics to study the prevalence of co-infection and intraspecific heterogeneity among plant pathogen metapopulations.</title>
        <authorList>
            <person name="Newberry E."/>
            <person name="Bhandari R."/>
            <person name="Kemble J."/>
            <person name="Sikora E."/>
            <person name="Potnis N."/>
        </authorList>
    </citation>
    <scope>NUCLEOTIDE SEQUENCE [LARGE SCALE GENOMIC DNA]</scope>
    <source>
        <strain evidence="2">Xp_Tom_Tuscaloosa_18b</strain>
    </source>
</reference>
<dbReference type="Pfam" id="PF20423">
    <property type="entry name" value="AceK_regulatory"/>
    <property type="match status" value="1"/>
</dbReference>
<dbReference type="InterPro" id="IPR046854">
    <property type="entry name" value="AceK_regulatory"/>
</dbReference>